<dbReference type="Pfam" id="PF01261">
    <property type="entry name" value="AP_endonuc_2"/>
    <property type="match status" value="1"/>
</dbReference>
<name>A0AAD9DEJ9_9STRA</name>
<feature type="binding site" evidence="3">
    <location>
        <begin position="48"/>
        <end position="50"/>
    </location>
    <ligand>
        <name>substrate</name>
    </ligand>
</feature>
<evidence type="ECO:0000313" key="8">
    <source>
        <dbReference type="Proteomes" id="UP001224775"/>
    </source>
</evidence>
<feature type="binding site" evidence="3">
    <location>
        <begin position="80"/>
        <end position="84"/>
    </location>
    <ligand>
        <name>substrate</name>
    </ligand>
</feature>
<sequence length="766" mass="84090">MIQSVKLFRFLLLSISAIITCSGDSSSGGQTLSSQKTIRSILVAGSLNVDTFLPISRFPSSGENLTLLPNTHPLVDVPGGKGCNQAIACAKLSSSTQQTQQEILRVAFLGQFGNDAASQILQSALTSNNVNIDLCGKSKQHPSGRGYVMIVPDSGEVSAVISPGSNFYGWSKWGVKNPTDNDQQQANELLTDDEIKQMISPHSLLQLQCEIPDLVNKRLASAAKKLNIPVILDVGGEDRHMDRELLQCCDYLIPNETELERLAGHYTDENENERQQGDDKIETTVQQAIDDIQPLIGQSLHVPTLLQHAKRLQKNGANNVLITLGSHGSLLVKKDVSSVLYQPSCPLPSGSRVVDETGAGDCYRAGFAVALLQQQCGSSKDVIDDDDEILLHCMKFGSAAGALAVTKAGAVPSIPTLDDVKALLSANGEAAMKCIPRGGADDDTFPFMFGSRINSMKDRLDLVSDSSPMISPRDWLRRQATIRGLGCVDFNYPQHFYDWDAKEAKQALDEANLVAGAVCLRYPSTFARGAMNHPDPKLRREAIEITKQAAEVAKILGCNEVVVWSAYDGYDYPFQVDYKDKWNQIVEAFQECCDAYPDIKWSLEFKPTDENTRFFTVPSTGAAMLLLKDIDRDNMGLTLDMGHMLMAGENPGQSIAMVGDKLFGIQLNDGFTRLAAEDGMMFGSVHPSLALEAMYQLRQIDYKGHLYFDTFPQRSDPVKEAEYNIRRVKDFWSAAGRMSKTELERIASEHDAIGALELVNQSLREC</sequence>
<feature type="active site" description="Proton acceptor" evidence="3">
    <location>
        <position position="361"/>
    </location>
</feature>
<evidence type="ECO:0000256" key="1">
    <source>
        <dbReference type="ARBA" id="ARBA00022679"/>
    </source>
</evidence>
<comment type="function">
    <text evidence="3">Catalyzes the phosphorylation of ribose at O-5 in a reaction requiring ATP and magnesium. The resulting D-ribose-5-phosphate can then be used either for sythesis of nucleotides, histidine, and tryptophan, or as a component of the pentose phosphate pathway.</text>
</comment>
<keyword evidence="2 3" id="KW-0418">Kinase</keyword>
<keyword evidence="3" id="KW-0630">Potassium</keyword>
<feature type="binding site" evidence="3">
    <location>
        <begin position="360"/>
        <end position="361"/>
    </location>
    <ligand>
        <name>ATP</name>
        <dbReference type="ChEBI" id="CHEBI:30616"/>
    </ligand>
</feature>
<dbReference type="EMBL" id="JATAAI010000007">
    <property type="protein sequence ID" value="KAK1744312.1"/>
    <property type="molecule type" value="Genomic_DNA"/>
</dbReference>
<comment type="subcellular location">
    <subcellularLocation>
        <location evidence="3">Cytoplasm</location>
    </subcellularLocation>
    <subcellularLocation>
        <location evidence="3">Nucleus</location>
    </subcellularLocation>
</comment>
<dbReference type="InterPro" id="IPR013022">
    <property type="entry name" value="Xyl_isomerase-like_TIM-brl"/>
</dbReference>
<dbReference type="GO" id="GO:0019303">
    <property type="term" value="P:D-ribose catabolic process"/>
    <property type="evidence" value="ECO:0007669"/>
    <property type="project" value="UniProtKB-UniRule"/>
</dbReference>
<comment type="caution">
    <text evidence="3">Lacks conserved residue(s) required for the propagation of feature annotation.</text>
</comment>
<dbReference type="Pfam" id="PF00294">
    <property type="entry name" value="PfkB"/>
    <property type="match status" value="1"/>
</dbReference>
<keyword evidence="3" id="KW-0963">Cytoplasm</keyword>
<organism evidence="7 8">
    <name type="scientific">Skeletonema marinoi</name>
    <dbReference type="NCBI Taxonomy" id="267567"/>
    <lineage>
        <taxon>Eukaryota</taxon>
        <taxon>Sar</taxon>
        <taxon>Stramenopiles</taxon>
        <taxon>Ochrophyta</taxon>
        <taxon>Bacillariophyta</taxon>
        <taxon>Coscinodiscophyceae</taxon>
        <taxon>Thalassiosirophycidae</taxon>
        <taxon>Thalassiosirales</taxon>
        <taxon>Skeletonemataceae</taxon>
        <taxon>Skeletonema</taxon>
        <taxon>Skeletonema marinoi-dohrnii complex</taxon>
    </lineage>
</organism>
<evidence type="ECO:0000256" key="2">
    <source>
        <dbReference type="ARBA" id="ARBA00022777"/>
    </source>
</evidence>
<evidence type="ECO:0000313" key="7">
    <source>
        <dbReference type="EMBL" id="KAK1744312.1"/>
    </source>
</evidence>
<feature type="binding site" evidence="3">
    <location>
        <position position="404"/>
    </location>
    <ligand>
        <name>K(+)</name>
        <dbReference type="ChEBI" id="CHEBI:29103"/>
    </ligand>
</feature>
<dbReference type="GO" id="GO:0005737">
    <property type="term" value="C:cytoplasm"/>
    <property type="evidence" value="ECO:0007669"/>
    <property type="project" value="UniProtKB-SubCell"/>
</dbReference>
<keyword evidence="3" id="KW-0547">Nucleotide-binding</keyword>
<gene>
    <name evidence="7" type="ORF">QTG54_004845</name>
</gene>
<dbReference type="AlphaFoldDB" id="A0AAD9DEJ9"/>
<feature type="binding site" evidence="3">
    <location>
        <position position="413"/>
    </location>
    <ligand>
        <name>K(+)</name>
        <dbReference type="ChEBI" id="CHEBI:29103"/>
    </ligand>
</feature>
<keyword evidence="8" id="KW-1185">Reference proteome</keyword>
<dbReference type="Proteomes" id="UP001224775">
    <property type="component" value="Unassembled WGS sequence"/>
</dbReference>
<comment type="cofactor">
    <cofactor evidence="3">
        <name>Mg(2+)</name>
        <dbReference type="ChEBI" id="CHEBI:18420"/>
    </cofactor>
    <text evidence="3">Requires a divalent cation, most likely magnesium in vivo, as an electrophilic catalyst to aid phosphoryl group transfer. It is the chelate of the metal and the nucleotide that is the actual substrate.</text>
</comment>
<dbReference type="InterPro" id="IPR011877">
    <property type="entry name" value="Ribokinase"/>
</dbReference>
<feature type="binding site" evidence="3">
    <location>
        <position position="357"/>
    </location>
    <ligand>
        <name>K(+)</name>
        <dbReference type="ChEBI" id="CHEBI:29103"/>
    </ligand>
</feature>
<feature type="binding site" evidence="3">
    <location>
        <position position="407"/>
    </location>
    <ligand>
        <name>K(+)</name>
        <dbReference type="ChEBI" id="CHEBI:29103"/>
    </ligand>
</feature>
<dbReference type="InterPro" id="IPR036237">
    <property type="entry name" value="Xyl_isomerase-like_sf"/>
</dbReference>
<feature type="binding site" evidence="3">
    <location>
        <begin position="323"/>
        <end position="328"/>
    </location>
    <ligand>
        <name>ATP</name>
        <dbReference type="ChEBI" id="CHEBI:30616"/>
    </ligand>
</feature>
<comment type="similarity">
    <text evidence="3">Belongs to the carbohydrate kinase PfkB family. Ribokinase subfamily.</text>
</comment>
<comment type="catalytic activity">
    <reaction evidence="3">
        <text>D-ribose + ATP = D-ribose 5-phosphate + ADP + H(+)</text>
        <dbReference type="Rhea" id="RHEA:13697"/>
        <dbReference type="ChEBI" id="CHEBI:15378"/>
        <dbReference type="ChEBI" id="CHEBI:30616"/>
        <dbReference type="ChEBI" id="CHEBI:47013"/>
        <dbReference type="ChEBI" id="CHEBI:78346"/>
        <dbReference type="ChEBI" id="CHEBI:456216"/>
        <dbReference type="EC" id="2.7.1.15"/>
    </reaction>
</comment>
<comment type="activity regulation">
    <text evidence="3">Activated by a monovalent cation that binds near, but not in, the active site. The most likely occupant of the site in vivo is potassium. Ion binding induces a conformational change that may alter substrate affinity.</text>
</comment>
<comment type="subunit">
    <text evidence="3">Homodimer.</text>
</comment>
<feature type="domain" description="Carbohydrate kinase PfkB" evidence="5">
    <location>
        <begin position="74"/>
        <end position="416"/>
    </location>
</feature>
<keyword evidence="3" id="KW-0460">Magnesium</keyword>
<keyword evidence="4" id="KW-0732">Signal</keyword>
<dbReference type="GO" id="GO:0004747">
    <property type="term" value="F:ribokinase activity"/>
    <property type="evidence" value="ECO:0007669"/>
    <property type="project" value="UniProtKB-UniRule"/>
</dbReference>
<feature type="signal peptide" evidence="4">
    <location>
        <begin position="1"/>
        <end position="23"/>
    </location>
</feature>
<feature type="chain" id="PRO_5042081792" description="Ribokinase" evidence="4">
    <location>
        <begin position="24"/>
        <end position="766"/>
    </location>
</feature>
<dbReference type="GO" id="GO:0005634">
    <property type="term" value="C:nucleus"/>
    <property type="evidence" value="ECO:0007669"/>
    <property type="project" value="UniProtKB-SubCell"/>
</dbReference>
<dbReference type="SUPFAM" id="SSF53613">
    <property type="entry name" value="Ribokinase-like"/>
    <property type="match status" value="1"/>
</dbReference>
<feature type="binding site" evidence="3">
    <location>
        <position position="409"/>
    </location>
    <ligand>
        <name>K(+)</name>
        <dbReference type="ChEBI" id="CHEBI:29103"/>
    </ligand>
</feature>
<feature type="binding site" evidence="3">
    <location>
        <position position="355"/>
    </location>
    <ligand>
        <name>K(+)</name>
        <dbReference type="ChEBI" id="CHEBI:29103"/>
    </ligand>
</feature>
<dbReference type="Gene3D" id="3.40.1190.20">
    <property type="match status" value="1"/>
</dbReference>
<dbReference type="CDD" id="cd01174">
    <property type="entry name" value="ribokinase"/>
    <property type="match status" value="1"/>
</dbReference>
<dbReference type="PANTHER" id="PTHR10584">
    <property type="entry name" value="SUGAR KINASE"/>
    <property type="match status" value="1"/>
</dbReference>
<keyword evidence="3" id="KW-0067">ATP-binding</keyword>
<comment type="caution">
    <text evidence="7">The sequence shown here is derived from an EMBL/GenBank/DDBJ whole genome shotgun (WGS) entry which is preliminary data.</text>
</comment>
<keyword evidence="3" id="KW-0539">Nucleus</keyword>
<comment type="pathway">
    <text evidence="3">Carbohydrate metabolism; D-ribose degradation; D-ribose 5-phosphate from beta-D-ribopyranose: step 2/2.</text>
</comment>
<dbReference type="InterPro" id="IPR029056">
    <property type="entry name" value="Ribokinase-like"/>
</dbReference>
<dbReference type="InterPro" id="IPR011611">
    <property type="entry name" value="PfkB_dom"/>
</dbReference>
<evidence type="ECO:0000259" key="5">
    <source>
        <dbReference type="Pfam" id="PF00294"/>
    </source>
</evidence>
<feature type="binding site" evidence="3">
    <location>
        <position position="361"/>
    </location>
    <ligand>
        <name>substrate</name>
    </ligand>
</feature>
<evidence type="ECO:0000259" key="6">
    <source>
        <dbReference type="Pfam" id="PF01261"/>
    </source>
</evidence>
<proteinExistence type="inferred from homology"/>
<dbReference type="GO" id="GO:0046872">
    <property type="term" value="F:metal ion binding"/>
    <property type="evidence" value="ECO:0007669"/>
    <property type="project" value="UniProtKB-KW"/>
</dbReference>
<dbReference type="Gene3D" id="3.20.20.150">
    <property type="entry name" value="Divalent-metal-dependent TIM barrel enzymes"/>
    <property type="match status" value="1"/>
</dbReference>
<evidence type="ECO:0000256" key="4">
    <source>
        <dbReference type="SAM" id="SignalP"/>
    </source>
</evidence>
<dbReference type="EC" id="2.7.1.15" evidence="3"/>
<keyword evidence="3" id="KW-0479">Metal-binding</keyword>
<accession>A0AAD9DEJ9</accession>
<feature type="binding site" evidence="3">
    <location>
        <position position="210"/>
    </location>
    <ligand>
        <name>substrate</name>
    </ligand>
</feature>
<keyword evidence="3" id="KW-0119">Carbohydrate metabolism</keyword>
<dbReference type="SUPFAM" id="SSF51658">
    <property type="entry name" value="Xylose isomerase-like"/>
    <property type="match status" value="1"/>
</dbReference>
<reference evidence="7" key="1">
    <citation type="submission" date="2023-06" db="EMBL/GenBank/DDBJ databases">
        <title>Survivors Of The Sea: Transcriptome response of Skeletonema marinoi to long-term dormancy.</title>
        <authorList>
            <person name="Pinder M.I.M."/>
            <person name="Kourtchenko O."/>
            <person name="Robertson E.K."/>
            <person name="Larsson T."/>
            <person name="Maumus F."/>
            <person name="Osuna-Cruz C.M."/>
            <person name="Vancaester E."/>
            <person name="Stenow R."/>
            <person name="Vandepoele K."/>
            <person name="Ploug H."/>
            <person name="Bruchert V."/>
            <person name="Godhe A."/>
            <person name="Topel M."/>
        </authorList>
    </citation>
    <scope>NUCLEOTIDE SEQUENCE</scope>
    <source>
        <strain evidence="7">R05AC</strain>
    </source>
</reference>
<dbReference type="HAMAP" id="MF_01987">
    <property type="entry name" value="Ribokinase"/>
    <property type="match status" value="1"/>
</dbReference>
<keyword evidence="1 3" id="KW-0808">Transferase</keyword>
<dbReference type="GO" id="GO:0005524">
    <property type="term" value="F:ATP binding"/>
    <property type="evidence" value="ECO:0007669"/>
    <property type="project" value="UniProtKB-UniRule"/>
</dbReference>
<feature type="binding site" evidence="3">
    <location>
        <position position="255"/>
    </location>
    <ligand>
        <name>ATP</name>
        <dbReference type="ChEBI" id="CHEBI:30616"/>
    </ligand>
</feature>
<feature type="domain" description="Xylose isomerase-like TIM barrel" evidence="6">
    <location>
        <begin position="492"/>
        <end position="726"/>
    </location>
</feature>
<protein>
    <recommendedName>
        <fullName evidence="3">Ribokinase</fullName>
        <shortName evidence="3">RK</shortName>
        <ecNumber evidence="3">2.7.1.15</ecNumber>
    </recommendedName>
</protein>
<dbReference type="PANTHER" id="PTHR10584:SF166">
    <property type="entry name" value="RIBOKINASE"/>
    <property type="match status" value="1"/>
</dbReference>
<evidence type="ECO:0000256" key="3">
    <source>
        <dbReference type="HAMAP-Rule" id="MF_03215"/>
    </source>
</evidence>